<comment type="caution">
    <text evidence="9">The sequence shown here is derived from an EMBL/GenBank/DDBJ whole genome shotgun (WGS) entry which is preliminary data.</text>
</comment>
<dbReference type="SUPFAM" id="SSF140931">
    <property type="entry name" value="Fic-like"/>
    <property type="match status" value="1"/>
</dbReference>
<keyword evidence="3" id="KW-0547">Nucleotide-binding</keyword>
<proteinExistence type="predicted"/>
<keyword evidence="2" id="KW-0548">Nucleotidyltransferase</keyword>
<evidence type="ECO:0000313" key="9">
    <source>
        <dbReference type="EMBL" id="KAA8831415.1"/>
    </source>
</evidence>
<evidence type="ECO:0000256" key="6">
    <source>
        <dbReference type="ARBA" id="ARBA00047939"/>
    </source>
</evidence>
<dbReference type="EMBL" id="RZUI01000002">
    <property type="protein sequence ID" value="KAA8831415.1"/>
    <property type="molecule type" value="Genomic_DNA"/>
</dbReference>
<evidence type="ECO:0000256" key="1">
    <source>
        <dbReference type="ARBA" id="ARBA00022679"/>
    </source>
</evidence>
<protein>
    <recommendedName>
        <fullName evidence="5">protein adenylyltransferase</fullName>
        <ecNumber evidence="5">2.7.7.108</ecNumber>
    </recommendedName>
</protein>
<dbReference type="InterPro" id="IPR003812">
    <property type="entry name" value="Fido"/>
</dbReference>
<dbReference type="GO" id="GO:0005524">
    <property type="term" value="F:ATP binding"/>
    <property type="evidence" value="ECO:0007669"/>
    <property type="project" value="UniProtKB-KW"/>
</dbReference>
<dbReference type="GO" id="GO:0051302">
    <property type="term" value="P:regulation of cell division"/>
    <property type="evidence" value="ECO:0007669"/>
    <property type="project" value="TreeGrafter"/>
</dbReference>
<comment type="catalytic activity">
    <reaction evidence="7">
        <text>L-tyrosyl-[protein] + ATP = O-(5'-adenylyl)-L-tyrosyl-[protein] + diphosphate</text>
        <dbReference type="Rhea" id="RHEA:54288"/>
        <dbReference type="Rhea" id="RHEA-COMP:10136"/>
        <dbReference type="Rhea" id="RHEA-COMP:13846"/>
        <dbReference type="ChEBI" id="CHEBI:30616"/>
        <dbReference type="ChEBI" id="CHEBI:33019"/>
        <dbReference type="ChEBI" id="CHEBI:46858"/>
        <dbReference type="ChEBI" id="CHEBI:83624"/>
        <dbReference type="EC" id="2.7.7.108"/>
    </reaction>
</comment>
<dbReference type="GO" id="GO:0070733">
    <property type="term" value="F:AMPylase activity"/>
    <property type="evidence" value="ECO:0007669"/>
    <property type="project" value="UniProtKB-EC"/>
</dbReference>
<dbReference type="EC" id="2.7.7.108" evidence="5"/>
<organism evidence="9 10">
    <name type="scientific">Bifidobacterium tissieri</name>
    <dbReference type="NCBI Taxonomy" id="1630162"/>
    <lineage>
        <taxon>Bacteria</taxon>
        <taxon>Bacillati</taxon>
        <taxon>Actinomycetota</taxon>
        <taxon>Actinomycetes</taxon>
        <taxon>Bifidobacteriales</taxon>
        <taxon>Bifidobacteriaceae</taxon>
        <taxon>Bifidobacterium</taxon>
    </lineage>
</organism>
<dbReference type="AlphaFoldDB" id="A0A5M9ZV86"/>
<comment type="catalytic activity">
    <reaction evidence="6">
        <text>L-threonyl-[protein] + ATP = 3-O-(5'-adenylyl)-L-threonyl-[protein] + diphosphate</text>
        <dbReference type="Rhea" id="RHEA:54292"/>
        <dbReference type="Rhea" id="RHEA-COMP:11060"/>
        <dbReference type="Rhea" id="RHEA-COMP:13847"/>
        <dbReference type="ChEBI" id="CHEBI:30013"/>
        <dbReference type="ChEBI" id="CHEBI:30616"/>
        <dbReference type="ChEBI" id="CHEBI:33019"/>
        <dbReference type="ChEBI" id="CHEBI:138113"/>
        <dbReference type="EC" id="2.7.7.108"/>
    </reaction>
</comment>
<dbReference type="InterPro" id="IPR036597">
    <property type="entry name" value="Fido-like_dom_sf"/>
</dbReference>
<evidence type="ECO:0000313" key="10">
    <source>
        <dbReference type="Proteomes" id="UP000412028"/>
    </source>
</evidence>
<dbReference type="Proteomes" id="UP000412028">
    <property type="component" value="Unassembled WGS sequence"/>
</dbReference>
<accession>A0A5M9ZV86</accession>
<evidence type="ECO:0000256" key="2">
    <source>
        <dbReference type="ARBA" id="ARBA00022695"/>
    </source>
</evidence>
<dbReference type="PANTHER" id="PTHR39560:SF1">
    <property type="entry name" value="PROTEIN ADENYLYLTRANSFERASE FIC-RELATED"/>
    <property type="match status" value="1"/>
</dbReference>
<dbReference type="OrthoDB" id="9813719at2"/>
<name>A0A5M9ZV86_9BIFI</name>
<gene>
    <name evidence="9" type="ORF">EMO89_01355</name>
</gene>
<evidence type="ECO:0000256" key="7">
    <source>
        <dbReference type="ARBA" id="ARBA00048696"/>
    </source>
</evidence>
<dbReference type="Gene3D" id="1.10.3290.10">
    <property type="entry name" value="Fido-like domain"/>
    <property type="match status" value="1"/>
</dbReference>
<dbReference type="PANTHER" id="PTHR39560">
    <property type="entry name" value="PROTEIN ADENYLYLTRANSFERASE FIC-RELATED"/>
    <property type="match status" value="1"/>
</dbReference>
<feature type="domain" description="Fido" evidence="8">
    <location>
        <begin position="55"/>
        <end position="199"/>
    </location>
</feature>
<evidence type="ECO:0000259" key="8">
    <source>
        <dbReference type="PROSITE" id="PS51459"/>
    </source>
</evidence>
<keyword evidence="4" id="KW-0067">ATP-binding</keyword>
<evidence type="ECO:0000256" key="5">
    <source>
        <dbReference type="ARBA" id="ARBA00034531"/>
    </source>
</evidence>
<sequence>MCDEQFVDPYINRQTGILANLVGATTYDELRNAEGEFVALRMNEFFSKPIVRVTGSLDDFRMLHLILFQDIYAWAGEIRTVEIRKNIEGAEFFLPSANIAMGVTWAQGELMKDDMLVGLAPQLFARRLAYHYDNYNFIHPFREGNGRVQRLFWTLLCHDAGYDLDWRLVGGEENDEASRIAAEQQDYTGLERIFTRIASPCDPNTPINREILTVGHLHGESENDAMKRKGKS</sequence>
<dbReference type="Pfam" id="PF02661">
    <property type="entry name" value="Fic"/>
    <property type="match status" value="1"/>
</dbReference>
<evidence type="ECO:0000256" key="4">
    <source>
        <dbReference type="ARBA" id="ARBA00022840"/>
    </source>
</evidence>
<reference evidence="9 10" key="1">
    <citation type="journal article" date="2019" name="Syst. Appl. Microbiol.">
        <title>Characterization of Bifidobacterium species in feaces of the Egyptian fruit bat: Description of B. vespertilionis sp. nov. and B. rousetti sp. nov.</title>
        <authorList>
            <person name="Modesto M."/>
            <person name="Satti M."/>
            <person name="Watanabe K."/>
            <person name="Puglisi E."/>
            <person name="Morelli L."/>
            <person name="Huang C.-H."/>
            <person name="Liou J.-S."/>
            <person name="Miyashita M."/>
            <person name="Tamura T."/>
            <person name="Saito S."/>
            <person name="Mori K."/>
            <person name="Huang L."/>
            <person name="Sciavilla P."/>
            <person name="Sandri C."/>
            <person name="Spiezio C."/>
            <person name="Vitali F."/>
            <person name="Cavalieri D."/>
            <person name="Perpetuini G."/>
            <person name="Tofalo R."/>
            <person name="Bonetti A."/>
            <person name="Arita M."/>
            <person name="Mattarelli P."/>
        </authorList>
    </citation>
    <scope>NUCLEOTIDE SEQUENCE [LARGE SCALE GENOMIC DNA]</scope>
    <source>
        <strain evidence="9 10">RST7</strain>
    </source>
</reference>
<dbReference type="RefSeq" id="WP_150380606.1">
    <property type="nucleotide sequence ID" value="NZ_RZUI01000002.1"/>
</dbReference>
<dbReference type="PROSITE" id="PS51459">
    <property type="entry name" value="FIDO"/>
    <property type="match status" value="1"/>
</dbReference>
<evidence type="ECO:0000256" key="3">
    <source>
        <dbReference type="ARBA" id="ARBA00022741"/>
    </source>
</evidence>
<keyword evidence="1" id="KW-0808">Transferase</keyword>